<accession>A0AAU2A7J4</accession>
<reference evidence="2" key="1">
    <citation type="submission" date="2022-10" db="EMBL/GenBank/DDBJ databases">
        <title>The complete genomes of actinobacterial strains from the NBC collection.</title>
        <authorList>
            <person name="Joergensen T.S."/>
            <person name="Alvarez Arevalo M."/>
            <person name="Sterndorff E.B."/>
            <person name="Faurdal D."/>
            <person name="Vuksanovic O."/>
            <person name="Mourched A.-S."/>
            <person name="Charusanti P."/>
            <person name="Shaw S."/>
            <person name="Blin K."/>
            <person name="Weber T."/>
        </authorList>
    </citation>
    <scope>NUCLEOTIDE SEQUENCE</scope>
    <source>
        <strain evidence="2">NBC_00093</strain>
    </source>
</reference>
<dbReference type="SUPFAM" id="SSF47413">
    <property type="entry name" value="lambda repressor-like DNA-binding domains"/>
    <property type="match status" value="1"/>
</dbReference>
<dbReference type="AlphaFoldDB" id="A0AAU2A7J4"/>
<sequence length="284" mass="31844">MSQRPQRRTVTSRSQEPRARFAEELKALREKRGDSLRQLGDKVGWDFSLFGKMEHGHTLGSADVVLALDQYFGADGFLVALWELALGDKSEFKEQYREYMQLESEAVSLWHFGVTRIPGMLQTRGYATEVLAAGDIRGAELVQQVEARLGRAELLTGEGGGPHFRTILYEAVLRVALRERGAWREQLEYLLKLSELPYVTIQVLPFSAGPCSLDSTDVMFMKLPDGRTVAYVETAHWGELVQEHAPVERLQHAYDALRDLALSPAGSRTHIGQLLEEVSCVPST</sequence>
<evidence type="ECO:0000313" key="2">
    <source>
        <dbReference type="EMBL" id="WTT20400.1"/>
    </source>
</evidence>
<protein>
    <submittedName>
        <fullName evidence="2">Helix-turn-helix transcriptional regulator</fullName>
    </submittedName>
</protein>
<gene>
    <name evidence="2" type="ORF">OHA22_35160</name>
</gene>
<dbReference type="PROSITE" id="PS50943">
    <property type="entry name" value="HTH_CROC1"/>
    <property type="match status" value="1"/>
</dbReference>
<dbReference type="CDD" id="cd00093">
    <property type="entry name" value="HTH_XRE"/>
    <property type="match status" value="1"/>
</dbReference>
<dbReference type="InterPro" id="IPR010982">
    <property type="entry name" value="Lambda_DNA-bd_dom_sf"/>
</dbReference>
<dbReference type="InterPro" id="IPR043917">
    <property type="entry name" value="DUF5753"/>
</dbReference>
<feature type="domain" description="HTH cro/C1-type" evidence="1">
    <location>
        <begin position="25"/>
        <end position="77"/>
    </location>
</feature>
<dbReference type="Pfam" id="PF19054">
    <property type="entry name" value="DUF5753"/>
    <property type="match status" value="1"/>
</dbReference>
<evidence type="ECO:0000259" key="1">
    <source>
        <dbReference type="PROSITE" id="PS50943"/>
    </source>
</evidence>
<dbReference type="GO" id="GO:0003677">
    <property type="term" value="F:DNA binding"/>
    <property type="evidence" value="ECO:0007669"/>
    <property type="project" value="InterPro"/>
</dbReference>
<dbReference type="Pfam" id="PF13560">
    <property type="entry name" value="HTH_31"/>
    <property type="match status" value="1"/>
</dbReference>
<dbReference type="EMBL" id="CP108222">
    <property type="protein sequence ID" value="WTT20400.1"/>
    <property type="molecule type" value="Genomic_DNA"/>
</dbReference>
<dbReference type="InterPro" id="IPR001387">
    <property type="entry name" value="Cro/C1-type_HTH"/>
</dbReference>
<name>A0AAU2A7J4_9ACTN</name>
<dbReference type="Gene3D" id="1.10.260.40">
    <property type="entry name" value="lambda repressor-like DNA-binding domains"/>
    <property type="match status" value="1"/>
</dbReference>
<dbReference type="SMART" id="SM00530">
    <property type="entry name" value="HTH_XRE"/>
    <property type="match status" value="1"/>
</dbReference>
<proteinExistence type="predicted"/>
<organism evidence="2">
    <name type="scientific">Streptomyces sp. NBC_00093</name>
    <dbReference type="NCBI Taxonomy" id="2975649"/>
    <lineage>
        <taxon>Bacteria</taxon>
        <taxon>Bacillati</taxon>
        <taxon>Actinomycetota</taxon>
        <taxon>Actinomycetes</taxon>
        <taxon>Kitasatosporales</taxon>
        <taxon>Streptomycetaceae</taxon>
        <taxon>Streptomyces</taxon>
    </lineage>
</organism>